<reference evidence="2 3" key="1">
    <citation type="journal article" date="2009" name="Nature">
        <title>Evolution of pathogenicity and sexual reproduction in eight Candida genomes.</title>
        <authorList>
            <person name="Butler G."/>
            <person name="Rasmussen M.D."/>
            <person name="Lin M.F."/>
            <person name="Santos M.A."/>
            <person name="Sakthikumar S."/>
            <person name="Munro C.A."/>
            <person name="Rheinbay E."/>
            <person name="Grabherr M."/>
            <person name="Forche A."/>
            <person name="Reedy J.L."/>
            <person name="Agrafioti I."/>
            <person name="Arnaud M.B."/>
            <person name="Bates S."/>
            <person name="Brown A.J."/>
            <person name="Brunke S."/>
            <person name="Costanzo M.C."/>
            <person name="Fitzpatrick D.A."/>
            <person name="de Groot P.W."/>
            <person name="Harris D."/>
            <person name="Hoyer L.L."/>
            <person name="Hube B."/>
            <person name="Klis F.M."/>
            <person name="Kodira C."/>
            <person name="Lennard N."/>
            <person name="Logue M.E."/>
            <person name="Martin R."/>
            <person name="Neiman A.M."/>
            <person name="Nikolaou E."/>
            <person name="Quail M.A."/>
            <person name="Quinn J."/>
            <person name="Santos M.C."/>
            <person name="Schmitzberger F.F."/>
            <person name="Sherlock G."/>
            <person name="Shah P."/>
            <person name="Silverstein K.A."/>
            <person name="Skrzypek M.S."/>
            <person name="Soll D."/>
            <person name="Staggs R."/>
            <person name="Stansfield I."/>
            <person name="Stumpf M.P."/>
            <person name="Sudbery P.E."/>
            <person name="Srikantha T."/>
            <person name="Zeng Q."/>
            <person name="Berman J."/>
            <person name="Berriman M."/>
            <person name="Heitman J."/>
            <person name="Gow N.A."/>
            <person name="Lorenz M.C."/>
            <person name="Birren B.W."/>
            <person name="Kellis M."/>
            <person name="Cuomo C.A."/>
        </authorList>
    </citation>
    <scope>NUCLEOTIDE SEQUENCE [LARGE SCALE GENOMIC DNA]</scope>
    <source>
        <strain evidence="2 3">ATCC 42720</strain>
    </source>
</reference>
<feature type="transmembrane region" description="Helical" evidence="1">
    <location>
        <begin position="116"/>
        <end position="134"/>
    </location>
</feature>
<keyword evidence="1" id="KW-0812">Transmembrane</keyword>
<organism evidence="2 3">
    <name type="scientific">Clavispora lusitaniae (strain ATCC 42720)</name>
    <name type="common">Yeast</name>
    <name type="synonym">Candida lusitaniae</name>
    <dbReference type="NCBI Taxonomy" id="306902"/>
    <lineage>
        <taxon>Eukaryota</taxon>
        <taxon>Fungi</taxon>
        <taxon>Dikarya</taxon>
        <taxon>Ascomycota</taxon>
        <taxon>Saccharomycotina</taxon>
        <taxon>Pichiomycetes</taxon>
        <taxon>Metschnikowiaceae</taxon>
        <taxon>Clavispora</taxon>
    </lineage>
</organism>
<dbReference type="InParanoid" id="C4Y2H5"/>
<keyword evidence="1" id="KW-1133">Transmembrane helix</keyword>
<dbReference type="Proteomes" id="UP000007703">
    <property type="component" value="Unassembled WGS sequence"/>
</dbReference>
<dbReference type="KEGG" id="clu:CLUG_02738"/>
<name>C4Y2H5_CLAL4</name>
<evidence type="ECO:0000313" key="3">
    <source>
        <dbReference type="Proteomes" id="UP000007703"/>
    </source>
</evidence>
<proteinExistence type="predicted"/>
<accession>C4Y2H5</accession>
<evidence type="ECO:0000313" key="2">
    <source>
        <dbReference type="EMBL" id="EEQ38612.1"/>
    </source>
</evidence>
<dbReference type="AlphaFoldDB" id="C4Y2H5"/>
<keyword evidence="1" id="KW-0472">Membrane</keyword>
<evidence type="ECO:0000256" key="1">
    <source>
        <dbReference type="SAM" id="Phobius"/>
    </source>
</evidence>
<protein>
    <submittedName>
        <fullName evidence="2">Uncharacterized protein</fullName>
    </submittedName>
</protein>
<dbReference type="HOGENOM" id="CLU_847315_0_0_1"/>
<dbReference type="VEuPathDB" id="FungiDB:CLUG_02738"/>
<gene>
    <name evidence="2" type="ORF">CLUG_02738</name>
</gene>
<dbReference type="EMBL" id="CH408078">
    <property type="protein sequence ID" value="EEQ38612.1"/>
    <property type="molecule type" value="Genomic_DNA"/>
</dbReference>
<sequence>MNKWAPTMNKGNQYCPHGICSCYNVIQLWPIKVSVSAIERQYLVQHVSFELRMSRVPASPNSASAINPMFHSSSLSSLFLDFFSYFPSLYFPSLLRKETRHCFCCRQLFCLRLRRLSLFFWLLLWLPHIGAGGGRLPFSAPFGVAQGGADFRQRERFPSRSAQSGAKLAAGPPRVHEIAVVAARASVVVVGAAVCFGEIRNGRQLAVDRAPAVPLLVQSGHGLVGASRVAIAHIHVAAEMEVFVFTHHHSLNFAASGGVGVNVGVESVKRFGRHFVLFGALRVQVGKKHGFRLCGSDVLSRALIAMATGADFSVECAYGSGIHGEEME</sequence>
<dbReference type="PROSITE" id="PS51257">
    <property type="entry name" value="PROKAR_LIPOPROTEIN"/>
    <property type="match status" value="1"/>
</dbReference>